<reference evidence="1 2" key="1">
    <citation type="submission" date="2020-12" db="EMBL/GenBank/DDBJ databases">
        <title>A novel species.</title>
        <authorList>
            <person name="Li K."/>
        </authorList>
    </citation>
    <scope>NUCLEOTIDE SEQUENCE [LARGE SCALE GENOMIC DNA]</scope>
    <source>
        <strain evidence="1 2">ZYC-3</strain>
    </source>
</reference>
<gene>
    <name evidence="1" type="ORF">JEQ17_27100</name>
</gene>
<dbReference type="KEGG" id="slf:JEQ17_27100"/>
<name>A0A7T7I803_9ACTN</name>
<evidence type="ECO:0000313" key="1">
    <source>
        <dbReference type="EMBL" id="QQM42729.1"/>
    </source>
</evidence>
<accession>A0A7T7I803</accession>
<dbReference type="EMBL" id="CP066831">
    <property type="protein sequence ID" value="QQM42729.1"/>
    <property type="molecule type" value="Genomic_DNA"/>
</dbReference>
<dbReference type="AlphaFoldDB" id="A0A7T7I803"/>
<sequence>MTSAPRPRFSVRAGLVDRVDEGPFADVPPHLASPLQEWVRETLSPRGYPDEEAARVLCLRLRLTVTANRTYSHTEALTSVRGAALLDVVDALLAYHAQKWPANGSKRDYTMAVTLSQILDEGGSAYRISEDLDGLEERVTAAVRDAVRQTLVDAAARTSAGSAADHLASAWSAAYGRLPDPERAYGEAIKAVESAAHVVIEPNNTKATLGTMLGVLRNAPAKFTTALFTPAGKDPISLVEAMMRALWEGQTSRHGAQTGTVPETLEAARAGVHLAATLVQWFTSGVVTRKP</sequence>
<evidence type="ECO:0000313" key="2">
    <source>
        <dbReference type="Proteomes" id="UP000595636"/>
    </source>
</evidence>
<proteinExistence type="predicted"/>
<protein>
    <submittedName>
        <fullName evidence="1">Uncharacterized protein</fullName>
    </submittedName>
</protein>
<keyword evidence="2" id="KW-1185">Reference proteome</keyword>
<dbReference type="Proteomes" id="UP000595636">
    <property type="component" value="Chromosome"/>
</dbReference>
<dbReference type="RefSeq" id="WP_200397633.1">
    <property type="nucleotide sequence ID" value="NZ_CP066831.1"/>
</dbReference>
<organism evidence="1 2">
    <name type="scientific">Streptomyces liliifuscus</name>
    <dbReference type="NCBI Taxonomy" id="2797636"/>
    <lineage>
        <taxon>Bacteria</taxon>
        <taxon>Bacillati</taxon>
        <taxon>Actinomycetota</taxon>
        <taxon>Actinomycetes</taxon>
        <taxon>Kitasatosporales</taxon>
        <taxon>Streptomycetaceae</taxon>
        <taxon>Streptomyces</taxon>
    </lineage>
</organism>